<comment type="caution">
    <text evidence="1">The sequence shown here is derived from an EMBL/GenBank/DDBJ whole genome shotgun (WGS) entry which is preliminary data.</text>
</comment>
<reference evidence="1" key="1">
    <citation type="submission" date="2019-12" db="EMBL/GenBank/DDBJ databases">
        <title>Genome sequencing and annotation of Brassica cretica.</title>
        <authorList>
            <person name="Studholme D.J."/>
            <person name="Sarris P."/>
        </authorList>
    </citation>
    <scope>NUCLEOTIDE SEQUENCE</scope>
    <source>
        <strain evidence="1">PFS-109/04</strain>
        <tissue evidence="1">Leaf</tissue>
    </source>
</reference>
<protein>
    <submittedName>
        <fullName evidence="1">Uncharacterized protein</fullName>
    </submittedName>
</protein>
<accession>A0A8S9QF07</accession>
<evidence type="ECO:0000313" key="1">
    <source>
        <dbReference type="EMBL" id="KAF3539850.1"/>
    </source>
</evidence>
<dbReference type="AlphaFoldDB" id="A0A8S9QF07"/>
<proteinExistence type="predicted"/>
<dbReference type="EMBL" id="QGKX02001290">
    <property type="protein sequence ID" value="KAF3539850.1"/>
    <property type="molecule type" value="Genomic_DNA"/>
</dbReference>
<dbReference type="Proteomes" id="UP000712600">
    <property type="component" value="Unassembled WGS sequence"/>
</dbReference>
<organism evidence="1 2">
    <name type="scientific">Brassica cretica</name>
    <name type="common">Mustard</name>
    <dbReference type="NCBI Taxonomy" id="69181"/>
    <lineage>
        <taxon>Eukaryota</taxon>
        <taxon>Viridiplantae</taxon>
        <taxon>Streptophyta</taxon>
        <taxon>Embryophyta</taxon>
        <taxon>Tracheophyta</taxon>
        <taxon>Spermatophyta</taxon>
        <taxon>Magnoliopsida</taxon>
        <taxon>eudicotyledons</taxon>
        <taxon>Gunneridae</taxon>
        <taxon>Pentapetalae</taxon>
        <taxon>rosids</taxon>
        <taxon>malvids</taxon>
        <taxon>Brassicales</taxon>
        <taxon>Brassicaceae</taxon>
        <taxon>Brassiceae</taxon>
        <taxon>Brassica</taxon>
    </lineage>
</organism>
<evidence type="ECO:0000313" key="2">
    <source>
        <dbReference type="Proteomes" id="UP000712600"/>
    </source>
</evidence>
<gene>
    <name evidence="1" type="ORF">F2Q69_00023174</name>
</gene>
<sequence>MADKVKLVRGHRPLDPRYKEPWFLGSPLEGTPVPRYGVFRVWSQDRSPSSGKWKTFDMENPPYFRI</sequence>
<name>A0A8S9QF07_BRACR</name>